<organism evidence="1 2">
    <name type="scientific">Porphyromonas macacae</name>
    <dbReference type="NCBI Taxonomy" id="28115"/>
    <lineage>
        <taxon>Bacteria</taxon>
        <taxon>Pseudomonadati</taxon>
        <taxon>Bacteroidota</taxon>
        <taxon>Bacteroidia</taxon>
        <taxon>Bacteroidales</taxon>
        <taxon>Porphyromonadaceae</taxon>
        <taxon>Porphyromonas</taxon>
    </lineage>
</organism>
<dbReference type="EMBL" id="JRFA01000009">
    <property type="protein sequence ID" value="KGN75107.1"/>
    <property type="molecule type" value="Genomic_DNA"/>
</dbReference>
<keyword evidence="2" id="KW-1185">Reference proteome</keyword>
<evidence type="ECO:0008006" key="3">
    <source>
        <dbReference type="Google" id="ProtNLM"/>
    </source>
</evidence>
<sequence>MKRNKQIPVRKEKRVGNTLYSDYTAEVFAAGFVENGLPLEQIRLIREGWSKSQCSKEVDRVVWEYSEEDLIDYLTFHVHKKDIYDTIPQGLFHHPSFLEQKRGKTGILNSIRKGREEEFNARYFFKPFEISIDNLLVKLQLYERRLEWKHKYSDFIRIFASQWKSLKKFPLDKSLFLLALLFNSYRITDVALIADILGVLLECSVEMKLRHKTLSHLSDSPQWRLGKGRLGLDTVIGGSIGIQVPNLEIHFYDLPFRHKDLLFSKSEIRKQLSDMLDLFIPADTELELTFTPLLEEAHFCLSAEPDNRPILGFNTKFILTNSPS</sequence>
<reference evidence="1 2" key="1">
    <citation type="submission" date="2014-09" db="EMBL/GenBank/DDBJ databases">
        <title>Draft Genome Sequence of Porphyromonas macacae COT-192_OH2859.</title>
        <authorList>
            <person name="Wallis C."/>
            <person name="Deusch O."/>
            <person name="O'Flynn C."/>
            <person name="Davis I."/>
            <person name="Horsfall A."/>
            <person name="Kirkwood N."/>
            <person name="Harris S."/>
            <person name="Eisen J.A."/>
            <person name="Coil D.A."/>
            <person name="Darling A.E."/>
            <person name="Jospin G."/>
            <person name="Alexiev A."/>
        </authorList>
    </citation>
    <scope>NUCLEOTIDE SEQUENCE [LARGE SCALE GENOMIC DNA]</scope>
    <source>
        <strain evidence="2">COT-192 OH2859</strain>
    </source>
</reference>
<dbReference type="AlphaFoldDB" id="A0A0A2EBR5"/>
<evidence type="ECO:0000313" key="2">
    <source>
        <dbReference type="Proteomes" id="UP000030103"/>
    </source>
</evidence>
<accession>A0A0A2EBR5</accession>
<protein>
    <recommendedName>
        <fullName evidence="3">Type VI secretion protein, VC_A0111 family</fullName>
    </recommendedName>
</protein>
<proteinExistence type="predicted"/>
<name>A0A0A2EBR5_9PORP</name>
<dbReference type="RefSeq" id="WP_036873486.1">
    <property type="nucleotide sequence ID" value="NZ_JASBZX010000001.1"/>
</dbReference>
<gene>
    <name evidence="1" type="ORF">HQ47_04205</name>
</gene>
<comment type="caution">
    <text evidence="1">The sequence shown here is derived from an EMBL/GenBank/DDBJ whole genome shotgun (WGS) entry which is preliminary data.</text>
</comment>
<dbReference type="Proteomes" id="UP000030103">
    <property type="component" value="Unassembled WGS sequence"/>
</dbReference>
<dbReference type="OrthoDB" id="1411058at2"/>
<evidence type="ECO:0000313" key="1">
    <source>
        <dbReference type="EMBL" id="KGN75107.1"/>
    </source>
</evidence>
<dbReference type="STRING" id="28115.HQ47_04205"/>